<proteinExistence type="predicted"/>
<feature type="non-terminal residue" evidence="1">
    <location>
        <position position="1"/>
    </location>
</feature>
<organism evidence="1 2">
    <name type="scientific">Cochliobolus carbonum (strain 26-R-13)</name>
    <name type="common">Maize leaf spot fungus</name>
    <name type="synonym">Bipolaris zeicola</name>
    <dbReference type="NCBI Taxonomy" id="930089"/>
    <lineage>
        <taxon>Eukaryota</taxon>
        <taxon>Fungi</taxon>
        <taxon>Dikarya</taxon>
        <taxon>Ascomycota</taxon>
        <taxon>Pezizomycotina</taxon>
        <taxon>Dothideomycetes</taxon>
        <taxon>Pleosporomycetidae</taxon>
        <taxon>Pleosporales</taxon>
        <taxon>Pleosporineae</taxon>
        <taxon>Pleosporaceae</taxon>
        <taxon>Bipolaris</taxon>
    </lineage>
</organism>
<protein>
    <submittedName>
        <fullName evidence="1">Uncharacterized protein</fullName>
    </submittedName>
</protein>
<dbReference type="RefSeq" id="XP_007709173.1">
    <property type="nucleotide sequence ID" value="XM_007710983.1"/>
</dbReference>
<dbReference type="AlphaFoldDB" id="W6YLM6"/>
<dbReference type="GeneID" id="19152443"/>
<dbReference type="OrthoDB" id="3868412at2759"/>
<reference evidence="1 2" key="1">
    <citation type="journal article" date="2013" name="PLoS Genet.">
        <title>Comparative genome structure, secondary metabolite, and effector coding capacity across Cochliobolus pathogens.</title>
        <authorList>
            <person name="Condon B.J."/>
            <person name="Leng Y."/>
            <person name="Wu D."/>
            <person name="Bushley K.E."/>
            <person name="Ohm R.A."/>
            <person name="Otillar R."/>
            <person name="Martin J."/>
            <person name="Schackwitz W."/>
            <person name="Grimwood J."/>
            <person name="MohdZainudin N."/>
            <person name="Xue C."/>
            <person name="Wang R."/>
            <person name="Manning V.A."/>
            <person name="Dhillon B."/>
            <person name="Tu Z.J."/>
            <person name="Steffenson B.J."/>
            <person name="Salamov A."/>
            <person name="Sun H."/>
            <person name="Lowry S."/>
            <person name="LaButti K."/>
            <person name="Han J."/>
            <person name="Copeland A."/>
            <person name="Lindquist E."/>
            <person name="Barry K."/>
            <person name="Schmutz J."/>
            <person name="Baker S.E."/>
            <person name="Ciuffetti L.M."/>
            <person name="Grigoriev I.V."/>
            <person name="Zhong S."/>
            <person name="Turgeon B.G."/>
        </authorList>
    </citation>
    <scope>NUCLEOTIDE SEQUENCE [LARGE SCALE GENOMIC DNA]</scope>
    <source>
        <strain evidence="1 2">26-R-13</strain>
    </source>
</reference>
<evidence type="ECO:0000313" key="2">
    <source>
        <dbReference type="Proteomes" id="UP000053841"/>
    </source>
</evidence>
<sequence>SPTYGHRFKKFSHPVRSGLYKLEIGGLVVRWVTTGESPLSYVFALASFFAQFAQVMWVGSWYAGCCCQSRLCNSPVAALSYNQKCHLRVANKGSDEL</sequence>
<keyword evidence="2" id="KW-1185">Reference proteome</keyword>
<name>W6YLM6_COCC2</name>
<gene>
    <name evidence="1" type="ORF">COCCADRAFT_87848</name>
</gene>
<dbReference type="EMBL" id="KI964560">
    <property type="protein sequence ID" value="EUC36584.1"/>
    <property type="molecule type" value="Genomic_DNA"/>
</dbReference>
<dbReference type="Proteomes" id="UP000053841">
    <property type="component" value="Unassembled WGS sequence"/>
</dbReference>
<accession>W6YLM6</accession>
<dbReference type="HOGENOM" id="CLU_2352207_0_0_1"/>
<dbReference type="KEGG" id="bze:COCCADRAFT_87848"/>
<evidence type="ECO:0000313" key="1">
    <source>
        <dbReference type="EMBL" id="EUC36584.1"/>
    </source>
</evidence>